<evidence type="ECO:0000313" key="4">
    <source>
        <dbReference type="Proteomes" id="UP001596052"/>
    </source>
</evidence>
<comment type="caution">
    <text evidence="3">The sequence shown here is derived from an EMBL/GenBank/DDBJ whole genome shotgun (WGS) entry which is preliminary data.</text>
</comment>
<dbReference type="Gene3D" id="3.60.21.10">
    <property type="match status" value="1"/>
</dbReference>
<gene>
    <name evidence="3" type="ORF">ACFQDI_23360</name>
</gene>
<dbReference type="EMBL" id="JBHSMQ010000013">
    <property type="protein sequence ID" value="MFC5457827.1"/>
    <property type="molecule type" value="Genomic_DNA"/>
</dbReference>
<dbReference type="SUPFAM" id="SSF56300">
    <property type="entry name" value="Metallo-dependent phosphatases"/>
    <property type="match status" value="1"/>
</dbReference>
<accession>A0ABW0KY53</accession>
<protein>
    <submittedName>
        <fullName evidence="3">Metallophosphoesterase family protein</fullName>
    </submittedName>
</protein>
<evidence type="ECO:0000256" key="1">
    <source>
        <dbReference type="ARBA" id="ARBA00008950"/>
    </source>
</evidence>
<dbReference type="Pfam" id="PF12850">
    <property type="entry name" value="Metallophos_2"/>
    <property type="match status" value="1"/>
</dbReference>
<evidence type="ECO:0000259" key="2">
    <source>
        <dbReference type="Pfam" id="PF12850"/>
    </source>
</evidence>
<organism evidence="3 4">
    <name type="scientific">Prosthecobacter fluviatilis</name>
    <dbReference type="NCBI Taxonomy" id="445931"/>
    <lineage>
        <taxon>Bacteria</taxon>
        <taxon>Pseudomonadati</taxon>
        <taxon>Verrucomicrobiota</taxon>
        <taxon>Verrucomicrobiia</taxon>
        <taxon>Verrucomicrobiales</taxon>
        <taxon>Verrucomicrobiaceae</taxon>
        <taxon>Prosthecobacter</taxon>
    </lineage>
</organism>
<name>A0ABW0KY53_9BACT</name>
<reference evidence="4" key="1">
    <citation type="journal article" date="2019" name="Int. J. Syst. Evol. Microbiol.">
        <title>The Global Catalogue of Microorganisms (GCM) 10K type strain sequencing project: providing services to taxonomists for standard genome sequencing and annotation.</title>
        <authorList>
            <consortium name="The Broad Institute Genomics Platform"/>
            <consortium name="The Broad Institute Genome Sequencing Center for Infectious Disease"/>
            <person name="Wu L."/>
            <person name="Ma J."/>
        </authorList>
    </citation>
    <scope>NUCLEOTIDE SEQUENCE [LARGE SCALE GENOMIC DNA]</scope>
    <source>
        <strain evidence="4">CGMCC 4.1469</strain>
    </source>
</reference>
<sequence>MPLKILVIADDDSQLGALDNPQPDILISCGDLLEGTILRIARHYGARHILAVRGNHDSAAPFPDPIIDLHLKTVTLEGVTFGGFAGAWRYKPVGHHLHEQWDVASAMSGFKPVDVFVAHNSPAGIHERDTHVHQGFGAFRDYIDRAKPQLFIHGHQHLDSMTVRGQTTILGVYGEKLVSVEDGC</sequence>
<dbReference type="Proteomes" id="UP001596052">
    <property type="component" value="Unassembled WGS sequence"/>
</dbReference>
<feature type="domain" description="Calcineurin-like phosphoesterase" evidence="2">
    <location>
        <begin position="21"/>
        <end position="170"/>
    </location>
</feature>
<dbReference type="InterPro" id="IPR024654">
    <property type="entry name" value="Calcineurin-like_PHP_lpxH"/>
</dbReference>
<dbReference type="RefSeq" id="WP_377171555.1">
    <property type="nucleotide sequence ID" value="NZ_JBHSMQ010000013.1"/>
</dbReference>
<dbReference type="InterPro" id="IPR029052">
    <property type="entry name" value="Metallo-depent_PP-like"/>
</dbReference>
<evidence type="ECO:0000313" key="3">
    <source>
        <dbReference type="EMBL" id="MFC5457827.1"/>
    </source>
</evidence>
<keyword evidence="4" id="KW-1185">Reference proteome</keyword>
<proteinExistence type="inferred from homology"/>
<comment type="similarity">
    <text evidence="1">Belongs to the metallophosphoesterase superfamily. YfcE family.</text>
</comment>